<evidence type="ECO:0000313" key="1">
    <source>
        <dbReference type="EMBL" id="MFD0691554.1"/>
    </source>
</evidence>
<accession>A0ABW2XYW9</accession>
<dbReference type="InterPro" id="IPR036170">
    <property type="entry name" value="YezG-like_sf"/>
</dbReference>
<evidence type="ECO:0000313" key="2">
    <source>
        <dbReference type="Proteomes" id="UP001597063"/>
    </source>
</evidence>
<dbReference type="RefSeq" id="WP_131760975.1">
    <property type="nucleotide sequence ID" value="NZ_CAACUY010000139.1"/>
</dbReference>
<sequence>MTQPSPDAYVPRQEPRPYDQRQYEQLVQRTGQTLVQITPPGWRRIDLKMLMLAGASDLALTVIMQDGSSPQVDAPRDLLEIAAELRSIMYRPDEGTWFGMRYMMDPPGAYWVSFNDRFDPLWDPPIPGELFAQDLTVFPRADASVPGWLREKLARPAGTPLNG</sequence>
<name>A0ABW2XYW9_9ACTN</name>
<dbReference type="Proteomes" id="UP001597063">
    <property type="component" value="Unassembled WGS sequence"/>
</dbReference>
<keyword evidence="2" id="KW-1185">Reference proteome</keyword>
<dbReference type="EMBL" id="JBHTGP010000031">
    <property type="protein sequence ID" value="MFD0691554.1"/>
    <property type="molecule type" value="Genomic_DNA"/>
</dbReference>
<organism evidence="1 2">
    <name type="scientific">Actinomadura fibrosa</name>
    <dbReference type="NCBI Taxonomy" id="111802"/>
    <lineage>
        <taxon>Bacteria</taxon>
        <taxon>Bacillati</taxon>
        <taxon>Actinomycetota</taxon>
        <taxon>Actinomycetes</taxon>
        <taxon>Streptosporangiales</taxon>
        <taxon>Thermomonosporaceae</taxon>
        <taxon>Actinomadura</taxon>
    </lineage>
</organism>
<protein>
    <submittedName>
        <fullName evidence="1">Uncharacterized protein</fullName>
    </submittedName>
</protein>
<comment type="caution">
    <text evidence="1">The sequence shown here is derived from an EMBL/GenBank/DDBJ whole genome shotgun (WGS) entry which is preliminary data.</text>
</comment>
<dbReference type="SUPFAM" id="SSF160424">
    <property type="entry name" value="BH3703-like"/>
    <property type="match status" value="1"/>
</dbReference>
<proteinExistence type="predicted"/>
<reference evidence="2" key="1">
    <citation type="journal article" date="2019" name="Int. J. Syst. Evol. Microbiol.">
        <title>The Global Catalogue of Microorganisms (GCM) 10K type strain sequencing project: providing services to taxonomists for standard genome sequencing and annotation.</title>
        <authorList>
            <consortium name="The Broad Institute Genomics Platform"/>
            <consortium name="The Broad Institute Genome Sequencing Center for Infectious Disease"/>
            <person name="Wu L."/>
            <person name="Ma J."/>
        </authorList>
    </citation>
    <scope>NUCLEOTIDE SEQUENCE [LARGE SCALE GENOMIC DNA]</scope>
    <source>
        <strain evidence="2">JCM 9371</strain>
    </source>
</reference>
<gene>
    <name evidence="1" type="ORF">ACFQZM_44180</name>
</gene>